<dbReference type="SUPFAM" id="SSF46785">
    <property type="entry name" value="Winged helix' DNA-binding domain"/>
    <property type="match status" value="1"/>
</dbReference>
<dbReference type="GO" id="GO:0043565">
    <property type="term" value="F:sequence-specific DNA binding"/>
    <property type="evidence" value="ECO:0007669"/>
    <property type="project" value="TreeGrafter"/>
</dbReference>
<evidence type="ECO:0000313" key="6">
    <source>
        <dbReference type="EMBL" id="GHA97911.1"/>
    </source>
</evidence>
<evidence type="ECO:0000256" key="3">
    <source>
        <dbReference type="ARBA" id="ARBA00023125"/>
    </source>
</evidence>
<dbReference type="Pfam" id="PF00126">
    <property type="entry name" value="HTH_1"/>
    <property type="match status" value="1"/>
</dbReference>
<name>A0A8J3CRW1_9PROT</name>
<dbReference type="Gene3D" id="3.40.190.10">
    <property type="entry name" value="Periplasmic binding protein-like II"/>
    <property type="match status" value="2"/>
</dbReference>
<dbReference type="Pfam" id="PF03466">
    <property type="entry name" value="LysR_substrate"/>
    <property type="match status" value="1"/>
</dbReference>
<evidence type="ECO:0000256" key="1">
    <source>
        <dbReference type="ARBA" id="ARBA00009437"/>
    </source>
</evidence>
<sequence>MDRRTLPLSSLRAFESAAEFLHLGRAGDRLGVTHGAISHQIRALEDKLGVALFIRAHNRLTLTPAGVRLHQAVKEGIDRILDGTRNLDPEQLAGPLTVGCTQTIATSWAAKHICEFQKRYPTIDITVREIEPRQKTIPREIDIAICYGAPAQDDRNLSRLASPSLFPVCSPQLVAARTDGFDIENVQQFSLIHDKQVSWDRWFAAQGLIKSDQIRNIVFANTSQALTAARLGYGVALCNDFETQDYIREGQLIRLSDKSIPEEKDYYLLTPSTGRRSAKTQIFEDWIVRACRPEGSDFVDPAAAPE</sequence>
<evidence type="ECO:0000256" key="2">
    <source>
        <dbReference type="ARBA" id="ARBA00023015"/>
    </source>
</evidence>
<keyword evidence="4" id="KW-0804">Transcription</keyword>
<reference evidence="6" key="2">
    <citation type="submission" date="2020-09" db="EMBL/GenBank/DDBJ databases">
        <authorList>
            <person name="Sun Q."/>
            <person name="Kim S."/>
        </authorList>
    </citation>
    <scope>NUCLEOTIDE SEQUENCE</scope>
    <source>
        <strain evidence="6">KCTC 32513</strain>
    </source>
</reference>
<dbReference type="SUPFAM" id="SSF53850">
    <property type="entry name" value="Periplasmic binding protein-like II"/>
    <property type="match status" value="1"/>
</dbReference>
<reference evidence="6" key="1">
    <citation type="journal article" date="2014" name="Int. J. Syst. Evol. Microbiol.">
        <title>Complete genome sequence of Corynebacterium casei LMG S-19264T (=DSM 44701T), isolated from a smear-ripened cheese.</title>
        <authorList>
            <consortium name="US DOE Joint Genome Institute (JGI-PGF)"/>
            <person name="Walter F."/>
            <person name="Albersmeier A."/>
            <person name="Kalinowski J."/>
            <person name="Ruckert C."/>
        </authorList>
    </citation>
    <scope>NUCLEOTIDE SEQUENCE</scope>
    <source>
        <strain evidence="6">KCTC 32513</strain>
    </source>
</reference>
<dbReference type="PROSITE" id="PS50931">
    <property type="entry name" value="HTH_LYSR"/>
    <property type="match status" value="1"/>
</dbReference>
<organism evidence="6 7">
    <name type="scientific">Algimonas arctica</name>
    <dbReference type="NCBI Taxonomy" id="1479486"/>
    <lineage>
        <taxon>Bacteria</taxon>
        <taxon>Pseudomonadati</taxon>
        <taxon>Pseudomonadota</taxon>
        <taxon>Alphaproteobacteria</taxon>
        <taxon>Maricaulales</taxon>
        <taxon>Robiginitomaculaceae</taxon>
        <taxon>Algimonas</taxon>
    </lineage>
</organism>
<dbReference type="InterPro" id="IPR058163">
    <property type="entry name" value="LysR-type_TF_proteobact-type"/>
</dbReference>
<keyword evidence="3" id="KW-0238">DNA-binding</keyword>
<dbReference type="InterPro" id="IPR036390">
    <property type="entry name" value="WH_DNA-bd_sf"/>
</dbReference>
<dbReference type="InterPro" id="IPR000847">
    <property type="entry name" value="LysR_HTH_N"/>
</dbReference>
<protein>
    <submittedName>
        <fullName evidence="6">Transcriptional regulator GcvA</fullName>
    </submittedName>
</protein>
<feature type="domain" description="HTH lysR-type" evidence="5">
    <location>
        <begin position="6"/>
        <end position="63"/>
    </location>
</feature>
<evidence type="ECO:0000259" key="5">
    <source>
        <dbReference type="PROSITE" id="PS50931"/>
    </source>
</evidence>
<evidence type="ECO:0000256" key="4">
    <source>
        <dbReference type="ARBA" id="ARBA00023163"/>
    </source>
</evidence>
<dbReference type="EMBL" id="BMZH01000008">
    <property type="protein sequence ID" value="GHA97911.1"/>
    <property type="molecule type" value="Genomic_DNA"/>
</dbReference>
<keyword evidence="7" id="KW-1185">Reference proteome</keyword>
<comment type="similarity">
    <text evidence="1">Belongs to the LysR transcriptional regulatory family.</text>
</comment>
<dbReference type="InterPro" id="IPR005119">
    <property type="entry name" value="LysR_subst-bd"/>
</dbReference>
<dbReference type="Proteomes" id="UP000634004">
    <property type="component" value="Unassembled WGS sequence"/>
</dbReference>
<dbReference type="InterPro" id="IPR036388">
    <property type="entry name" value="WH-like_DNA-bd_sf"/>
</dbReference>
<keyword evidence="2" id="KW-0805">Transcription regulation</keyword>
<dbReference type="RefSeq" id="WP_189498229.1">
    <property type="nucleotide sequence ID" value="NZ_BMZH01000008.1"/>
</dbReference>
<dbReference type="AlphaFoldDB" id="A0A8J3CRW1"/>
<proteinExistence type="inferred from homology"/>
<comment type="caution">
    <text evidence="6">The sequence shown here is derived from an EMBL/GenBank/DDBJ whole genome shotgun (WGS) entry which is preliminary data.</text>
</comment>
<dbReference type="PANTHER" id="PTHR30537:SF74">
    <property type="entry name" value="HTH-TYPE TRANSCRIPTIONAL REGULATOR TRPI"/>
    <property type="match status" value="1"/>
</dbReference>
<gene>
    <name evidence="6" type="ORF">GCM10009069_21150</name>
</gene>
<dbReference type="Gene3D" id="1.10.10.10">
    <property type="entry name" value="Winged helix-like DNA-binding domain superfamily/Winged helix DNA-binding domain"/>
    <property type="match status" value="1"/>
</dbReference>
<dbReference type="PRINTS" id="PR00039">
    <property type="entry name" value="HTHLYSR"/>
</dbReference>
<evidence type="ECO:0000313" key="7">
    <source>
        <dbReference type="Proteomes" id="UP000634004"/>
    </source>
</evidence>
<dbReference type="PANTHER" id="PTHR30537">
    <property type="entry name" value="HTH-TYPE TRANSCRIPTIONAL REGULATOR"/>
    <property type="match status" value="1"/>
</dbReference>
<dbReference type="GO" id="GO:0003700">
    <property type="term" value="F:DNA-binding transcription factor activity"/>
    <property type="evidence" value="ECO:0007669"/>
    <property type="project" value="InterPro"/>
</dbReference>
<dbReference type="GO" id="GO:0006351">
    <property type="term" value="P:DNA-templated transcription"/>
    <property type="evidence" value="ECO:0007669"/>
    <property type="project" value="TreeGrafter"/>
</dbReference>
<accession>A0A8J3CRW1</accession>